<evidence type="ECO:0000313" key="3">
    <source>
        <dbReference type="Proteomes" id="UP000596661"/>
    </source>
</evidence>
<dbReference type="AlphaFoldDB" id="A0A803QFI1"/>
<evidence type="ECO:0000256" key="1">
    <source>
        <dbReference type="SAM" id="MobiDB-lite"/>
    </source>
</evidence>
<dbReference type="EMBL" id="UZAU01000718">
    <property type="status" value="NOT_ANNOTATED_CDS"/>
    <property type="molecule type" value="Genomic_DNA"/>
</dbReference>
<keyword evidence="3" id="KW-1185">Reference proteome</keyword>
<protein>
    <submittedName>
        <fullName evidence="2">Uncharacterized protein</fullName>
    </submittedName>
</protein>
<sequence>MGKQVFSKEEINQPRGQNKGPMPKLTPSVGPMPKLKPSAGPTAKKVYYAMKELRVTSERVVVDPCLEEEVSLGEIEDGVNFLINVVAAICGRGSFATILVEPLL</sequence>
<name>A0A803QFI1_CANSA</name>
<dbReference type="Proteomes" id="UP000596661">
    <property type="component" value="Chromosome 9"/>
</dbReference>
<proteinExistence type="predicted"/>
<dbReference type="Gramene" id="evm.model.09.239">
    <property type="protein sequence ID" value="cds.evm.model.09.239"/>
    <property type="gene ID" value="evm.TU.09.239"/>
</dbReference>
<dbReference type="EnsemblPlants" id="evm.model.09.239">
    <property type="protein sequence ID" value="cds.evm.model.09.239"/>
    <property type="gene ID" value="evm.TU.09.239"/>
</dbReference>
<accession>A0A803QFI1</accession>
<reference evidence="2" key="1">
    <citation type="submission" date="2018-11" db="EMBL/GenBank/DDBJ databases">
        <authorList>
            <person name="Grassa J C."/>
        </authorList>
    </citation>
    <scope>NUCLEOTIDE SEQUENCE [LARGE SCALE GENOMIC DNA]</scope>
</reference>
<reference evidence="2" key="2">
    <citation type="submission" date="2021-03" db="UniProtKB">
        <authorList>
            <consortium name="EnsemblPlants"/>
        </authorList>
    </citation>
    <scope>IDENTIFICATION</scope>
</reference>
<feature type="region of interest" description="Disordered" evidence="1">
    <location>
        <begin position="1"/>
        <end position="40"/>
    </location>
</feature>
<organism evidence="2 3">
    <name type="scientific">Cannabis sativa</name>
    <name type="common">Hemp</name>
    <name type="synonym">Marijuana</name>
    <dbReference type="NCBI Taxonomy" id="3483"/>
    <lineage>
        <taxon>Eukaryota</taxon>
        <taxon>Viridiplantae</taxon>
        <taxon>Streptophyta</taxon>
        <taxon>Embryophyta</taxon>
        <taxon>Tracheophyta</taxon>
        <taxon>Spermatophyta</taxon>
        <taxon>Magnoliopsida</taxon>
        <taxon>eudicotyledons</taxon>
        <taxon>Gunneridae</taxon>
        <taxon>Pentapetalae</taxon>
        <taxon>rosids</taxon>
        <taxon>fabids</taxon>
        <taxon>Rosales</taxon>
        <taxon>Cannabaceae</taxon>
        <taxon>Cannabis</taxon>
    </lineage>
</organism>
<feature type="compositionally biased region" description="Basic and acidic residues" evidence="1">
    <location>
        <begin position="1"/>
        <end position="12"/>
    </location>
</feature>
<evidence type="ECO:0000313" key="2">
    <source>
        <dbReference type="EnsemblPlants" id="cds.evm.model.09.239"/>
    </source>
</evidence>